<dbReference type="RefSeq" id="WP_340355122.1">
    <property type="nucleotide sequence ID" value="NZ_JBBKZU010000001.1"/>
</dbReference>
<accession>A0ABU8V849</accession>
<evidence type="ECO:0000313" key="1">
    <source>
        <dbReference type="EMBL" id="MEJ8809796.1"/>
    </source>
</evidence>
<gene>
    <name evidence="1" type="ORF">WKW77_01865</name>
</gene>
<protein>
    <submittedName>
        <fullName evidence="1">Uncharacterized protein</fullName>
    </submittedName>
</protein>
<comment type="caution">
    <text evidence="1">The sequence shown here is derived from an EMBL/GenBank/DDBJ whole genome shotgun (WGS) entry which is preliminary data.</text>
</comment>
<sequence>MGIALLSIVDLFTPLQSLADRWIPARRSRHINSSGLRYVGVRPSCASRQSSATRDASGGARPLRVVRMVDAQQPHRHPGRVVISGRMADVCAELDRLAALEAADAAGHCARVH</sequence>
<proteinExistence type="predicted"/>
<reference evidence="1 2" key="1">
    <citation type="submission" date="2024-03" db="EMBL/GenBank/DDBJ databases">
        <title>Novel species of the genus Variovorax.</title>
        <authorList>
            <person name="Liu Q."/>
            <person name="Xin Y.-H."/>
        </authorList>
    </citation>
    <scope>NUCLEOTIDE SEQUENCE [LARGE SCALE GENOMIC DNA]</scope>
    <source>
        <strain evidence="1 2">KACC 18899</strain>
    </source>
</reference>
<evidence type="ECO:0000313" key="2">
    <source>
        <dbReference type="Proteomes" id="UP001365846"/>
    </source>
</evidence>
<dbReference type="EMBL" id="JBBKZU010000001">
    <property type="protein sequence ID" value="MEJ8809796.1"/>
    <property type="molecule type" value="Genomic_DNA"/>
</dbReference>
<organism evidence="1 2">
    <name type="scientific">Variovorax ureilyticus</name>
    <dbReference type="NCBI Taxonomy" id="1836198"/>
    <lineage>
        <taxon>Bacteria</taxon>
        <taxon>Pseudomonadati</taxon>
        <taxon>Pseudomonadota</taxon>
        <taxon>Betaproteobacteria</taxon>
        <taxon>Burkholderiales</taxon>
        <taxon>Comamonadaceae</taxon>
        <taxon>Variovorax</taxon>
    </lineage>
</organism>
<keyword evidence="2" id="KW-1185">Reference proteome</keyword>
<dbReference type="Proteomes" id="UP001365846">
    <property type="component" value="Unassembled WGS sequence"/>
</dbReference>
<name>A0ABU8V849_9BURK</name>